<proteinExistence type="inferred from homology"/>
<evidence type="ECO:0000259" key="5">
    <source>
        <dbReference type="Pfam" id="PF00171"/>
    </source>
</evidence>
<dbReference type="Gene3D" id="3.40.309.10">
    <property type="entry name" value="Aldehyde Dehydrogenase, Chain A, domain 2"/>
    <property type="match status" value="1"/>
</dbReference>
<sequence>MDELVRHRALYWGGDWHAPQAGRTFGSVDPSNGDDLGAVPRGDAQDADPAVAAARDGFEIWRHTPPQERARLLRQAAQIIRENAERLAYVDAADGGNPISKVRSDVEIAAKRFEFFAGLITELKGDTVPGRDGTLNLTTHEPVGVVARIVAFNHPFMFSASRLAAPLAAGNACIIKPPEQASLSALILAELIGPIFPPGVVTILTGQGDLGAALSRHPGVDMVTLVGSVPTGKVVMQAAAETLKPVVLELGGKNALIAYPDADPEAVAEAMVDGMNFTWCGQSCGSTSRAFLHADLHDAVLAHLADKIARFRPGPPLAEDTSMGCLIDATHHRRVLDYIETGNEEGARLIHGGGVPDDDALSGGCFVDPTVFADVTPDMRIAREEIFGPVLSVLRWTDEPDMLRDVNALPYGLTCAIWTDSLRTGLRAAGEVRTGYVWINDVSKHIPGMPFGGVKQSGIGREESLSELYAFTIEKALHVNFSGTR</sequence>
<organism evidence="6 7">
    <name type="scientific">Pacificitalea manganoxidans</name>
    <dbReference type="NCBI Taxonomy" id="1411902"/>
    <lineage>
        <taxon>Bacteria</taxon>
        <taxon>Pseudomonadati</taxon>
        <taxon>Pseudomonadota</taxon>
        <taxon>Alphaproteobacteria</taxon>
        <taxon>Rhodobacterales</taxon>
        <taxon>Paracoccaceae</taxon>
        <taxon>Pacificitalea</taxon>
    </lineage>
</organism>
<evidence type="ECO:0000313" key="7">
    <source>
        <dbReference type="Proteomes" id="UP000219050"/>
    </source>
</evidence>
<geneLocation type="plasmid" evidence="7">
    <name>pdy25-e</name>
</geneLocation>
<dbReference type="PROSITE" id="PS00687">
    <property type="entry name" value="ALDEHYDE_DEHYDR_GLU"/>
    <property type="match status" value="1"/>
</dbReference>
<keyword evidence="6" id="KW-0614">Plasmid</keyword>
<protein>
    <submittedName>
        <fullName evidence="6">Aldehyde dehydrogenase</fullName>
    </submittedName>
</protein>
<evidence type="ECO:0000256" key="4">
    <source>
        <dbReference type="RuleBase" id="RU003345"/>
    </source>
</evidence>
<dbReference type="InterPro" id="IPR016162">
    <property type="entry name" value="Ald_DH_N"/>
</dbReference>
<dbReference type="EMBL" id="CP021409">
    <property type="protein sequence ID" value="ATI44020.1"/>
    <property type="molecule type" value="Genomic_DNA"/>
</dbReference>
<dbReference type="SUPFAM" id="SSF53720">
    <property type="entry name" value="ALDH-like"/>
    <property type="match status" value="1"/>
</dbReference>
<dbReference type="Pfam" id="PF00171">
    <property type="entry name" value="Aldedh"/>
    <property type="match status" value="1"/>
</dbReference>
<gene>
    <name evidence="6" type="ORF">CBW24_17730</name>
</gene>
<name>A0A291M530_9RHOB</name>
<dbReference type="Gene3D" id="3.40.605.10">
    <property type="entry name" value="Aldehyde Dehydrogenase, Chain A, domain 1"/>
    <property type="match status" value="1"/>
</dbReference>
<dbReference type="InterPro" id="IPR015590">
    <property type="entry name" value="Aldehyde_DH_dom"/>
</dbReference>
<dbReference type="AlphaFoldDB" id="A0A291M530"/>
<evidence type="ECO:0000256" key="3">
    <source>
        <dbReference type="PROSITE-ProRule" id="PRU10007"/>
    </source>
</evidence>
<keyword evidence="2 4" id="KW-0560">Oxidoreductase</keyword>
<accession>A0A291M530</accession>
<comment type="similarity">
    <text evidence="1 4">Belongs to the aldehyde dehydrogenase family.</text>
</comment>
<dbReference type="Proteomes" id="UP000219050">
    <property type="component" value="Plasmid pDY25-E"/>
</dbReference>
<dbReference type="InterPro" id="IPR016161">
    <property type="entry name" value="Ald_DH/histidinol_DH"/>
</dbReference>
<evidence type="ECO:0000256" key="2">
    <source>
        <dbReference type="ARBA" id="ARBA00023002"/>
    </source>
</evidence>
<reference evidence="6 7" key="1">
    <citation type="submission" date="2017-05" db="EMBL/GenBank/DDBJ databases">
        <title>Comparative genomic and metabolic analysis of manganese-oxidizing mechanisms in Celeribater manganoxidans DY25T: its adaption to the environment of polymetallic nodule.</title>
        <authorList>
            <person name="Wang X."/>
        </authorList>
    </citation>
    <scope>NUCLEOTIDE SEQUENCE [LARGE SCALE GENOMIC DNA]</scope>
    <source>
        <strain evidence="6 7">DY25</strain>
        <plasmid evidence="7">pdy25-e</plasmid>
    </source>
</reference>
<dbReference type="InterPro" id="IPR029510">
    <property type="entry name" value="Ald_DH_CS_GLU"/>
</dbReference>
<dbReference type="GO" id="GO:0016620">
    <property type="term" value="F:oxidoreductase activity, acting on the aldehyde or oxo group of donors, NAD or NADP as acceptor"/>
    <property type="evidence" value="ECO:0007669"/>
    <property type="project" value="InterPro"/>
</dbReference>
<dbReference type="FunFam" id="3.40.605.10:FF:000007">
    <property type="entry name" value="NAD/NADP-dependent betaine aldehyde dehydrogenase"/>
    <property type="match status" value="1"/>
</dbReference>
<dbReference type="PANTHER" id="PTHR11699">
    <property type="entry name" value="ALDEHYDE DEHYDROGENASE-RELATED"/>
    <property type="match status" value="1"/>
</dbReference>
<feature type="active site" evidence="3">
    <location>
        <position position="249"/>
    </location>
</feature>
<keyword evidence="7" id="KW-1185">Reference proteome</keyword>
<evidence type="ECO:0000256" key="1">
    <source>
        <dbReference type="ARBA" id="ARBA00009986"/>
    </source>
</evidence>
<dbReference type="KEGG" id="cmag:CBW24_17730"/>
<feature type="domain" description="Aldehyde dehydrogenase" evidence="5">
    <location>
        <begin position="16"/>
        <end position="475"/>
    </location>
</feature>
<dbReference type="OrthoDB" id="7827050at2"/>
<dbReference type="InterPro" id="IPR016163">
    <property type="entry name" value="Ald_DH_C"/>
</dbReference>
<evidence type="ECO:0000313" key="6">
    <source>
        <dbReference type="EMBL" id="ATI44020.1"/>
    </source>
</evidence>